<keyword evidence="3" id="KW-0328">Glycosyltransferase</keyword>
<evidence type="ECO:0000256" key="2">
    <source>
        <dbReference type="ARBA" id="ARBA00005992"/>
    </source>
</evidence>
<keyword evidence="12" id="KW-1185">Reference proteome</keyword>
<evidence type="ECO:0000256" key="3">
    <source>
        <dbReference type="ARBA" id="ARBA00022676"/>
    </source>
</evidence>
<dbReference type="PROSITE" id="PS51257">
    <property type="entry name" value="PROKAR_LIPOPROTEIN"/>
    <property type="match status" value="1"/>
</dbReference>
<dbReference type="InterPro" id="IPR038063">
    <property type="entry name" value="Transpep_catalytic_dom"/>
</dbReference>
<sequence>MVASKTAAIPNGRLSLTPLLGLILLLAGCAAGSYPTPSIEELKLAYADEPYEVRIVNRAKFDKRFHPTIVPAPEGMPEGSILVDTRKRFLYLIEKNGIARRYGVAVGTSGHAWSGTAVIGRKAKWPAWYPTDDMRNETPDLPQRIEPGPHNPLGARALYLYQNGHDTLYRIHGTSEPWTIGTEASSGCIRMLNEDVIDLFDRVQNGAVVKVI</sequence>
<evidence type="ECO:0000256" key="6">
    <source>
        <dbReference type="ARBA" id="ARBA00022960"/>
    </source>
</evidence>
<feature type="active site" description="Nucleophile" evidence="9">
    <location>
        <position position="188"/>
    </location>
</feature>
<comment type="pathway">
    <text evidence="1 9">Cell wall biogenesis; peptidoglycan biosynthesis.</text>
</comment>
<keyword evidence="4 11" id="KW-0808">Transferase</keyword>
<keyword evidence="7 9" id="KW-0573">Peptidoglycan synthesis</keyword>
<keyword evidence="8 9" id="KW-0961">Cell wall biogenesis/degradation</keyword>
<evidence type="ECO:0000256" key="7">
    <source>
        <dbReference type="ARBA" id="ARBA00022984"/>
    </source>
</evidence>
<keyword evidence="5" id="KW-0378">Hydrolase</keyword>
<dbReference type="SUPFAM" id="SSF141523">
    <property type="entry name" value="L,D-transpeptidase catalytic domain-like"/>
    <property type="match status" value="1"/>
</dbReference>
<evidence type="ECO:0000313" key="11">
    <source>
        <dbReference type="EMBL" id="MFD2258843.1"/>
    </source>
</evidence>
<comment type="similarity">
    <text evidence="2">Belongs to the YkuD family.</text>
</comment>
<dbReference type="EMBL" id="JBHUIR010000015">
    <property type="protein sequence ID" value="MFD2258843.1"/>
    <property type="molecule type" value="Genomic_DNA"/>
</dbReference>
<dbReference type="InterPro" id="IPR005490">
    <property type="entry name" value="LD_TPept_cat_dom"/>
</dbReference>
<dbReference type="CDD" id="cd16913">
    <property type="entry name" value="YkuD_like"/>
    <property type="match status" value="1"/>
</dbReference>
<evidence type="ECO:0000256" key="4">
    <source>
        <dbReference type="ARBA" id="ARBA00022679"/>
    </source>
</evidence>
<proteinExistence type="inferred from homology"/>
<evidence type="ECO:0000256" key="5">
    <source>
        <dbReference type="ARBA" id="ARBA00022801"/>
    </source>
</evidence>
<evidence type="ECO:0000313" key="12">
    <source>
        <dbReference type="Proteomes" id="UP001597373"/>
    </source>
</evidence>
<dbReference type="PANTHER" id="PTHR30582:SF24">
    <property type="entry name" value="L,D-TRANSPEPTIDASE ERFK_SRFK-RELATED"/>
    <property type="match status" value="1"/>
</dbReference>
<gene>
    <name evidence="11" type="ORF">ACFSMZ_03585</name>
</gene>
<dbReference type="Gene3D" id="2.40.440.10">
    <property type="entry name" value="L,D-transpeptidase catalytic domain-like"/>
    <property type="match status" value="1"/>
</dbReference>
<dbReference type="InterPro" id="IPR050979">
    <property type="entry name" value="LD-transpeptidase"/>
</dbReference>
<feature type="active site" description="Proton donor/acceptor" evidence="9">
    <location>
        <position position="172"/>
    </location>
</feature>
<comment type="caution">
    <text evidence="11">The sequence shown here is derived from an EMBL/GenBank/DDBJ whole genome shotgun (WGS) entry which is preliminary data.</text>
</comment>
<name>A0ABW5DE80_9HYPH</name>
<dbReference type="EC" id="2.3.2.-" evidence="11"/>
<keyword evidence="6 9" id="KW-0133">Cell shape</keyword>
<evidence type="ECO:0000259" key="10">
    <source>
        <dbReference type="PROSITE" id="PS52029"/>
    </source>
</evidence>
<evidence type="ECO:0000256" key="8">
    <source>
        <dbReference type="ARBA" id="ARBA00023316"/>
    </source>
</evidence>
<protein>
    <submittedName>
        <fullName evidence="11">L,D-transpeptidase</fullName>
        <ecNumber evidence="11">2.3.2.-</ecNumber>
    </submittedName>
</protein>
<reference evidence="12" key="1">
    <citation type="journal article" date="2019" name="Int. J. Syst. Evol. Microbiol.">
        <title>The Global Catalogue of Microorganisms (GCM) 10K type strain sequencing project: providing services to taxonomists for standard genome sequencing and annotation.</title>
        <authorList>
            <consortium name="The Broad Institute Genomics Platform"/>
            <consortium name="The Broad Institute Genome Sequencing Center for Infectious Disease"/>
            <person name="Wu L."/>
            <person name="Ma J."/>
        </authorList>
    </citation>
    <scope>NUCLEOTIDE SEQUENCE [LARGE SCALE GENOMIC DNA]</scope>
    <source>
        <strain evidence="12">KCTC 23707</strain>
    </source>
</reference>
<evidence type="ECO:0000256" key="1">
    <source>
        <dbReference type="ARBA" id="ARBA00004752"/>
    </source>
</evidence>
<feature type="domain" description="L,D-TPase catalytic" evidence="10">
    <location>
        <begin position="79"/>
        <end position="212"/>
    </location>
</feature>
<dbReference type="PROSITE" id="PS52029">
    <property type="entry name" value="LD_TPASE"/>
    <property type="match status" value="1"/>
</dbReference>
<dbReference type="Pfam" id="PF03734">
    <property type="entry name" value="YkuD"/>
    <property type="match status" value="1"/>
</dbReference>
<keyword evidence="11" id="KW-0012">Acyltransferase</keyword>
<dbReference type="PANTHER" id="PTHR30582">
    <property type="entry name" value="L,D-TRANSPEPTIDASE"/>
    <property type="match status" value="1"/>
</dbReference>
<accession>A0ABW5DE80</accession>
<dbReference type="Proteomes" id="UP001597373">
    <property type="component" value="Unassembled WGS sequence"/>
</dbReference>
<evidence type="ECO:0000256" key="9">
    <source>
        <dbReference type="PROSITE-ProRule" id="PRU01373"/>
    </source>
</evidence>
<dbReference type="RefSeq" id="WP_345098804.1">
    <property type="nucleotide sequence ID" value="NZ_BAABGS010000019.1"/>
</dbReference>
<organism evidence="11 12">
    <name type="scientific">Chelativorans composti</name>
    <dbReference type="NCBI Taxonomy" id="768533"/>
    <lineage>
        <taxon>Bacteria</taxon>
        <taxon>Pseudomonadati</taxon>
        <taxon>Pseudomonadota</taxon>
        <taxon>Alphaproteobacteria</taxon>
        <taxon>Hyphomicrobiales</taxon>
        <taxon>Phyllobacteriaceae</taxon>
        <taxon>Chelativorans</taxon>
    </lineage>
</organism>
<dbReference type="GO" id="GO:0016746">
    <property type="term" value="F:acyltransferase activity"/>
    <property type="evidence" value="ECO:0007669"/>
    <property type="project" value="UniProtKB-KW"/>
</dbReference>